<keyword evidence="2 4" id="KW-0808">Transferase</keyword>
<dbReference type="InterPro" id="IPR029063">
    <property type="entry name" value="SAM-dependent_MTases_sf"/>
</dbReference>
<dbReference type="SUPFAM" id="SSF53335">
    <property type="entry name" value="S-adenosyl-L-methionine-dependent methyltransferases"/>
    <property type="match status" value="1"/>
</dbReference>
<dbReference type="Gene3D" id="2.40.50.1070">
    <property type="match status" value="1"/>
</dbReference>
<keyword evidence="9" id="KW-1185">Reference proteome</keyword>
<evidence type="ECO:0000256" key="4">
    <source>
        <dbReference type="PROSITE-ProRule" id="PRU01024"/>
    </source>
</evidence>
<dbReference type="PATRIC" id="fig|679200.3.peg.1710"/>
<dbReference type="InterPro" id="IPR012340">
    <property type="entry name" value="NA-bd_OB-fold"/>
</dbReference>
<dbReference type="GO" id="GO:0070041">
    <property type="term" value="F:rRNA (uridine-C5-)-methyltransferase activity"/>
    <property type="evidence" value="ECO:0007669"/>
    <property type="project" value="TreeGrafter"/>
</dbReference>
<feature type="region of interest" description="Disordered" evidence="6">
    <location>
        <begin position="413"/>
        <end position="434"/>
    </location>
</feature>
<dbReference type="Pfam" id="PF05958">
    <property type="entry name" value="tRNA_U5-meth_tr"/>
    <property type="match status" value="2"/>
</dbReference>
<proteinExistence type="inferred from homology"/>
<dbReference type="InterPro" id="IPR002792">
    <property type="entry name" value="TRAM_dom"/>
</dbReference>
<evidence type="ECO:0000256" key="6">
    <source>
        <dbReference type="SAM" id="MobiDB-lite"/>
    </source>
</evidence>
<feature type="binding site" evidence="4">
    <location>
        <position position="461"/>
    </location>
    <ligand>
        <name>S-adenosyl-L-methionine</name>
        <dbReference type="ChEBI" id="CHEBI:59789"/>
    </ligand>
</feature>
<dbReference type="PROSITE" id="PS51687">
    <property type="entry name" value="SAM_MT_RNA_M5U"/>
    <property type="match status" value="1"/>
</dbReference>
<dbReference type="NCBIfam" id="TIGR00479">
    <property type="entry name" value="rumA"/>
    <property type="match status" value="1"/>
</dbReference>
<organism evidence="8 9">
    <name type="scientific">Johnsonella ignava ATCC 51276</name>
    <dbReference type="NCBI Taxonomy" id="679200"/>
    <lineage>
        <taxon>Bacteria</taxon>
        <taxon>Bacillati</taxon>
        <taxon>Bacillota</taxon>
        <taxon>Clostridia</taxon>
        <taxon>Lachnospirales</taxon>
        <taxon>Lachnospiraceae</taxon>
        <taxon>Johnsonella</taxon>
    </lineage>
</organism>
<dbReference type="HOGENOM" id="CLU_014689_7_0_9"/>
<dbReference type="RefSeq" id="WP_005541380.1">
    <property type="nucleotide sequence ID" value="NZ_JH378834.1"/>
</dbReference>
<dbReference type="Gene3D" id="3.40.50.150">
    <property type="entry name" value="Vaccinia Virus protein VP39"/>
    <property type="match status" value="1"/>
</dbReference>
<feature type="domain" description="TRAM" evidence="7">
    <location>
        <begin position="12"/>
        <end position="65"/>
    </location>
</feature>
<dbReference type="PANTHER" id="PTHR11061">
    <property type="entry name" value="RNA M5U METHYLTRANSFERASE"/>
    <property type="match status" value="1"/>
</dbReference>
<keyword evidence="1 4" id="KW-0489">Methyltransferase</keyword>
<feature type="binding site" evidence="4">
    <location>
        <position position="317"/>
    </location>
    <ligand>
        <name>S-adenosyl-L-methionine</name>
        <dbReference type="ChEBI" id="CHEBI:59789"/>
    </ligand>
</feature>
<dbReference type="PROSITE" id="PS01231">
    <property type="entry name" value="TRMA_2"/>
    <property type="match status" value="1"/>
</dbReference>
<feature type="binding site" evidence="4">
    <location>
        <position position="346"/>
    </location>
    <ligand>
        <name>S-adenosyl-L-methionine</name>
        <dbReference type="ChEBI" id="CHEBI:59789"/>
    </ligand>
</feature>
<dbReference type="FunFam" id="2.40.50.1070:FF:000003">
    <property type="entry name" value="23S rRNA (Uracil-5-)-methyltransferase RumA"/>
    <property type="match status" value="1"/>
</dbReference>
<accession>G5GJ76</accession>
<dbReference type="InterPro" id="IPR030390">
    <property type="entry name" value="MeTrfase_TrmA_AS"/>
</dbReference>
<dbReference type="Pfam" id="PF01938">
    <property type="entry name" value="TRAM"/>
    <property type="match status" value="1"/>
</dbReference>
<feature type="binding site" evidence="4">
    <location>
        <position position="367"/>
    </location>
    <ligand>
        <name>S-adenosyl-L-methionine</name>
        <dbReference type="ChEBI" id="CHEBI:59789"/>
    </ligand>
</feature>
<dbReference type="SUPFAM" id="SSF50249">
    <property type="entry name" value="Nucleic acid-binding proteins"/>
    <property type="match status" value="1"/>
</dbReference>
<dbReference type="InterPro" id="IPR010280">
    <property type="entry name" value="U5_MeTrfase_fam"/>
</dbReference>
<dbReference type="GO" id="GO:0070475">
    <property type="term" value="P:rRNA base methylation"/>
    <property type="evidence" value="ECO:0007669"/>
    <property type="project" value="TreeGrafter"/>
</dbReference>
<feature type="active site" evidence="5">
    <location>
        <position position="488"/>
    </location>
</feature>
<dbReference type="PROSITE" id="PS01230">
    <property type="entry name" value="TRMA_1"/>
    <property type="match status" value="1"/>
</dbReference>
<comment type="caution">
    <text evidence="8">The sequence shown here is derived from an EMBL/GenBank/DDBJ whole genome shotgun (WGS) entry which is preliminary data.</text>
</comment>
<dbReference type="PANTHER" id="PTHR11061:SF30">
    <property type="entry name" value="TRNA (URACIL(54)-C(5))-METHYLTRANSFERASE"/>
    <property type="match status" value="1"/>
</dbReference>
<evidence type="ECO:0000313" key="9">
    <source>
        <dbReference type="Proteomes" id="UP000003011"/>
    </source>
</evidence>
<gene>
    <name evidence="8" type="ORF">HMPREF9333_01616</name>
</gene>
<dbReference type="Proteomes" id="UP000003011">
    <property type="component" value="Unassembled WGS sequence"/>
</dbReference>
<evidence type="ECO:0000256" key="2">
    <source>
        <dbReference type="ARBA" id="ARBA00022679"/>
    </source>
</evidence>
<name>G5GJ76_9FIRM</name>
<evidence type="ECO:0000313" key="8">
    <source>
        <dbReference type="EMBL" id="EHI55201.1"/>
    </source>
</evidence>
<reference evidence="8 9" key="1">
    <citation type="submission" date="2011-08" db="EMBL/GenBank/DDBJ databases">
        <title>The Genome Sequence of Johnsonella ignava ATCC 51276.</title>
        <authorList>
            <consortium name="The Broad Institute Genome Sequencing Platform"/>
            <person name="Earl A."/>
            <person name="Ward D."/>
            <person name="Feldgarden M."/>
            <person name="Gevers D."/>
            <person name="Izard J."/>
            <person name="Blanton J.M."/>
            <person name="Baranova O.V."/>
            <person name="Dewhirst F.E."/>
            <person name="Young S.K."/>
            <person name="Zeng Q."/>
            <person name="Gargeya S."/>
            <person name="Fitzgerald M."/>
            <person name="Haas B."/>
            <person name="Abouelleil A."/>
            <person name="Alvarado L."/>
            <person name="Arachchi H.M."/>
            <person name="Berlin A."/>
            <person name="Brown A."/>
            <person name="Chapman S.B."/>
            <person name="Chen Z."/>
            <person name="Dunbar C."/>
            <person name="Freedman E."/>
            <person name="Gearin G."/>
            <person name="Gellesch M."/>
            <person name="Goldberg J."/>
            <person name="Griggs A."/>
            <person name="Gujja S."/>
            <person name="Heiman D."/>
            <person name="Howarth C."/>
            <person name="Larson L."/>
            <person name="Lui A."/>
            <person name="MacDonald P.J.P."/>
            <person name="Montmayeur A."/>
            <person name="Murphy C."/>
            <person name="Neiman D."/>
            <person name="Pearson M."/>
            <person name="Priest M."/>
            <person name="Roberts A."/>
            <person name="Saif S."/>
            <person name="Shea T."/>
            <person name="Shenoy N."/>
            <person name="Sisk P."/>
            <person name="Stolte C."/>
            <person name="Sykes S."/>
            <person name="Wortman J."/>
            <person name="Nusbaum C."/>
            <person name="Birren B."/>
        </authorList>
    </citation>
    <scope>NUCLEOTIDE SEQUENCE [LARGE SCALE GENOMIC DNA]</scope>
    <source>
        <strain evidence="8 9">ATCC 51276</strain>
    </source>
</reference>
<comment type="similarity">
    <text evidence="4">Belongs to the class I-like SAM-binding methyltransferase superfamily. RNA M5U methyltransferase family.</text>
</comment>
<protein>
    <recommendedName>
        <fullName evidence="7">TRAM domain-containing protein</fullName>
    </recommendedName>
</protein>
<dbReference type="eggNOG" id="COG2265">
    <property type="taxonomic scope" value="Bacteria"/>
</dbReference>
<dbReference type="InterPro" id="IPR030391">
    <property type="entry name" value="MeTrfase_TrmA_CS"/>
</dbReference>
<evidence type="ECO:0000256" key="3">
    <source>
        <dbReference type="ARBA" id="ARBA00022691"/>
    </source>
</evidence>
<dbReference type="STRING" id="679200.HMPREF9333_01616"/>
<dbReference type="CDD" id="cd02440">
    <property type="entry name" value="AdoMet_MTases"/>
    <property type="match status" value="1"/>
</dbReference>
<evidence type="ECO:0000256" key="1">
    <source>
        <dbReference type="ARBA" id="ARBA00022603"/>
    </source>
</evidence>
<sequence length="623" mass="70502">MMKKTNDSIYKKGDIIEFDIIDLSNDTEGIGKTDAFTWFVKDTVIGDRIRAVVMKCMKNYGYAKLDKVIIPSPERRKPRCPVSGPCGGCTMQEMSYSFQLKYKENKVLNNLIRIGGFKREDFICIAENETANKDIMDSDCMASENRCIFYPVIGMEYPWRYRNKAVIPVGERGQKIAAGFYAGRTHSIVEVDDCLIGIEENCKIKDTVLSFMKRCNIKPYNEKNGDGVIRHILIRKGFATGEIMVCIVINTQKLPYKEQLCTALSAIKGVESIMLNINRSKTNVIMGQKTVNIYGKNFISDYIGNIRFNISAESFYQVNPVQTNILYNKVLEFADLKGDETVWDLYCGIGTISLFLAQKAGRVYGIETVQKAVEDAGNNAFINNINNAFFITGNAEDILELWKMEMINKGGEIDKNDKMDKNDKKDKRCGKDNKSPVNITDIRDMRDIKNILDFPDIVVVDPPRKGCDIKCLEAAAAASPRKIVYVSCDSATLARDLKYLAGKGYKPVKVQAVDMFPWSGHVETVALLSKLDVDKHIDVEIKLDELDLTSAESKATYAQIKEYILEKFDLKVSTLYIAQIKKKCGIVLREHYNKSKKEKQAIPQCTLEKEEAIMDALKHFKMI</sequence>
<feature type="active site" description="Nucleophile" evidence="4">
    <location>
        <position position="488"/>
    </location>
</feature>
<keyword evidence="3 4" id="KW-0949">S-adenosyl-L-methionine</keyword>
<dbReference type="Gene3D" id="2.40.50.140">
    <property type="entry name" value="Nucleic acid-binding proteins"/>
    <property type="match status" value="1"/>
</dbReference>
<dbReference type="AlphaFoldDB" id="G5GJ76"/>
<evidence type="ECO:0000259" key="7">
    <source>
        <dbReference type="Pfam" id="PF01938"/>
    </source>
</evidence>
<dbReference type="EMBL" id="ACZL01000026">
    <property type="protein sequence ID" value="EHI55201.1"/>
    <property type="molecule type" value="Genomic_DNA"/>
</dbReference>
<evidence type="ECO:0000256" key="5">
    <source>
        <dbReference type="PROSITE-ProRule" id="PRU10015"/>
    </source>
</evidence>